<evidence type="ECO:0000313" key="3">
    <source>
        <dbReference type="EnsemblPlants" id="Bo14801s010.1"/>
    </source>
</evidence>
<organism evidence="3 4">
    <name type="scientific">Brassica oleracea var. oleracea</name>
    <dbReference type="NCBI Taxonomy" id="109376"/>
    <lineage>
        <taxon>Eukaryota</taxon>
        <taxon>Viridiplantae</taxon>
        <taxon>Streptophyta</taxon>
        <taxon>Embryophyta</taxon>
        <taxon>Tracheophyta</taxon>
        <taxon>Spermatophyta</taxon>
        <taxon>Magnoliopsida</taxon>
        <taxon>eudicotyledons</taxon>
        <taxon>Gunneridae</taxon>
        <taxon>Pentapetalae</taxon>
        <taxon>rosids</taxon>
        <taxon>malvids</taxon>
        <taxon>Brassicales</taxon>
        <taxon>Brassicaceae</taxon>
        <taxon>Brassiceae</taxon>
        <taxon>Brassica</taxon>
    </lineage>
</organism>
<sequence length="110" mass="12870">MAELKELKETDGIEDYHKKFELIRARLRMSEEYLLSAYLAGLRLDTRMHIRMFQPQTTRQCLVLGRLYEMAHPKKATNNAWSGQKQSFVNNNQKGLLSQKKDEGVKPKET</sequence>
<accession>A0A0D2ZZX3</accession>
<evidence type="ECO:0000259" key="2">
    <source>
        <dbReference type="Pfam" id="PF19259"/>
    </source>
</evidence>
<feature type="compositionally biased region" description="Polar residues" evidence="1">
    <location>
        <begin position="76"/>
        <end position="96"/>
    </location>
</feature>
<reference evidence="3" key="1">
    <citation type="journal article" date="2014" name="Genome Biol.">
        <title>Transcriptome and methylome profiling reveals relics of genome dominance in the mesopolyploid Brassica oleracea.</title>
        <authorList>
            <person name="Parkin I.A."/>
            <person name="Koh C."/>
            <person name="Tang H."/>
            <person name="Robinson S.J."/>
            <person name="Kagale S."/>
            <person name="Clarke W.E."/>
            <person name="Town C.D."/>
            <person name="Nixon J."/>
            <person name="Krishnakumar V."/>
            <person name="Bidwell S.L."/>
            <person name="Denoeud F."/>
            <person name="Belcram H."/>
            <person name="Links M.G."/>
            <person name="Just J."/>
            <person name="Clarke C."/>
            <person name="Bender T."/>
            <person name="Huebert T."/>
            <person name="Mason A.S."/>
            <person name="Pires J.C."/>
            <person name="Barker G."/>
            <person name="Moore J."/>
            <person name="Walley P.G."/>
            <person name="Manoli S."/>
            <person name="Batley J."/>
            <person name="Edwards D."/>
            <person name="Nelson M.N."/>
            <person name="Wang X."/>
            <person name="Paterson A.H."/>
            <person name="King G."/>
            <person name="Bancroft I."/>
            <person name="Chalhoub B."/>
            <person name="Sharpe A.G."/>
        </authorList>
    </citation>
    <scope>NUCLEOTIDE SEQUENCE [LARGE SCALE GENOMIC DNA]</scope>
    <source>
        <strain evidence="3">cv. TO1000</strain>
    </source>
</reference>
<reference evidence="3" key="2">
    <citation type="submission" date="2015-06" db="UniProtKB">
        <authorList>
            <consortium name="EnsemblPlants"/>
        </authorList>
    </citation>
    <scope>IDENTIFICATION</scope>
</reference>
<dbReference type="Proteomes" id="UP000032141">
    <property type="component" value="Unassembled WGS sequence"/>
</dbReference>
<feature type="compositionally biased region" description="Basic and acidic residues" evidence="1">
    <location>
        <begin position="99"/>
        <end position="110"/>
    </location>
</feature>
<keyword evidence="4" id="KW-1185">Reference proteome</keyword>
<dbReference type="HOGENOM" id="CLU_2177480_0_0_1"/>
<dbReference type="AlphaFoldDB" id="A0A0D2ZZX3"/>
<dbReference type="OMA" id="DTRMHIR"/>
<dbReference type="Gramene" id="Bo14801s010.1">
    <property type="protein sequence ID" value="Bo14801s010.1"/>
    <property type="gene ID" value="Bo14801s010"/>
</dbReference>
<dbReference type="InterPro" id="IPR045358">
    <property type="entry name" value="Ty3_capsid"/>
</dbReference>
<feature type="region of interest" description="Disordered" evidence="1">
    <location>
        <begin position="76"/>
        <end position="110"/>
    </location>
</feature>
<dbReference type="Pfam" id="PF19259">
    <property type="entry name" value="Ty3_capsid"/>
    <property type="match status" value="1"/>
</dbReference>
<dbReference type="EnsemblPlants" id="Bo14801s010.1">
    <property type="protein sequence ID" value="Bo14801s010.1"/>
    <property type="gene ID" value="Bo14801s010"/>
</dbReference>
<proteinExistence type="predicted"/>
<evidence type="ECO:0000313" key="4">
    <source>
        <dbReference type="Proteomes" id="UP000032141"/>
    </source>
</evidence>
<feature type="domain" description="Ty3 transposon capsid-like protein" evidence="2">
    <location>
        <begin position="3"/>
        <end position="70"/>
    </location>
</feature>
<protein>
    <recommendedName>
        <fullName evidence="2">Ty3 transposon capsid-like protein domain-containing protein</fullName>
    </recommendedName>
</protein>
<name>A0A0D2ZZX3_BRAOL</name>
<evidence type="ECO:0000256" key="1">
    <source>
        <dbReference type="SAM" id="MobiDB-lite"/>
    </source>
</evidence>